<accession>A0A814SUR8</accession>
<dbReference type="InterPro" id="IPR050185">
    <property type="entry name" value="Ub_carboxyl-term_hydrolase"/>
</dbReference>
<feature type="region of interest" description="Disordered" evidence="8">
    <location>
        <begin position="43"/>
        <end position="64"/>
    </location>
</feature>
<dbReference type="AlphaFoldDB" id="A0A814SUR8"/>
<dbReference type="EMBL" id="CAJNOQ010006945">
    <property type="protein sequence ID" value="CAF1152802.1"/>
    <property type="molecule type" value="Genomic_DNA"/>
</dbReference>
<dbReference type="OrthoDB" id="420187at2759"/>
<dbReference type="PANTHER" id="PTHR21646:SF24">
    <property type="entry name" value="UBIQUITIN CARBOXYL-TERMINAL HYDROLASE"/>
    <property type="match status" value="1"/>
</dbReference>
<dbReference type="GO" id="GO:0006508">
    <property type="term" value="P:proteolysis"/>
    <property type="evidence" value="ECO:0007669"/>
    <property type="project" value="UniProtKB-KW"/>
</dbReference>
<evidence type="ECO:0000256" key="5">
    <source>
        <dbReference type="ARBA" id="ARBA00022801"/>
    </source>
</evidence>
<dbReference type="Proteomes" id="UP000681722">
    <property type="component" value="Unassembled WGS sequence"/>
</dbReference>
<reference evidence="10" key="1">
    <citation type="submission" date="2021-02" db="EMBL/GenBank/DDBJ databases">
        <authorList>
            <person name="Nowell W R."/>
        </authorList>
    </citation>
    <scope>NUCLEOTIDE SEQUENCE</scope>
</reference>
<feature type="domain" description="USP" evidence="9">
    <location>
        <begin position="74"/>
        <end position="378"/>
    </location>
</feature>
<dbReference type="Pfam" id="PF00443">
    <property type="entry name" value="UCH"/>
    <property type="match status" value="1"/>
</dbReference>
<evidence type="ECO:0000313" key="12">
    <source>
        <dbReference type="Proteomes" id="UP000663829"/>
    </source>
</evidence>
<dbReference type="EC" id="3.4.19.12" evidence="7"/>
<dbReference type="GO" id="GO:0004843">
    <property type="term" value="F:cysteine-type deubiquitinase activity"/>
    <property type="evidence" value="ECO:0007669"/>
    <property type="project" value="UniProtKB-UniRule"/>
</dbReference>
<dbReference type="GO" id="GO:0016579">
    <property type="term" value="P:protein deubiquitination"/>
    <property type="evidence" value="ECO:0007669"/>
    <property type="project" value="InterPro"/>
</dbReference>
<protein>
    <recommendedName>
        <fullName evidence="7">Ubiquitin carboxyl-terminal hydrolase</fullName>
        <ecNumber evidence="7">3.4.19.12</ecNumber>
    </recommendedName>
</protein>
<evidence type="ECO:0000256" key="6">
    <source>
        <dbReference type="ARBA" id="ARBA00022807"/>
    </source>
</evidence>
<keyword evidence="4 7" id="KW-0833">Ubl conjugation pathway</keyword>
<evidence type="ECO:0000256" key="3">
    <source>
        <dbReference type="ARBA" id="ARBA00022670"/>
    </source>
</evidence>
<gene>
    <name evidence="10" type="ORF">GPM918_LOCUS21271</name>
    <name evidence="11" type="ORF">SRO942_LOCUS21268</name>
</gene>
<evidence type="ECO:0000256" key="1">
    <source>
        <dbReference type="ARBA" id="ARBA00000707"/>
    </source>
</evidence>
<keyword evidence="5 7" id="KW-0378">Hydrolase</keyword>
<dbReference type="PANTHER" id="PTHR21646">
    <property type="entry name" value="UBIQUITIN CARBOXYL-TERMINAL HYDROLASE"/>
    <property type="match status" value="1"/>
</dbReference>
<proteinExistence type="inferred from homology"/>
<dbReference type="PROSITE" id="PS00972">
    <property type="entry name" value="USP_1"/>
    <property type="match status" value="1"/>
</dbReference>
<evidence type="ECO:0000256" key="7">
    <source>
        <dbReference type="RuleBase" id="RU366025"/>
    </source>
</evidence>
<comment type="catalytic activity">
    <reaction evidence="1 7">
        <text>Thiol-dependent hydrolysis of ester, thioester, amide, peptide and isopeptide bonds formed by the C-terminal Gly of ubiquitin (a 76-residue protein attached to proteins as an intracellular targeting signal).</text>
        <dbReference type="EC" id="3.4.19.12"/>
    </reaction>
</comment>
<dbReference type="InterPro" id="IPR028889">
    <property type="entry name" value="USP"/>
</dbReference>
<dbReference type="InterPro" id="IPR001394">
    <property type="entry name" value="Peptidase_C19_UCH"/>
</dbReference>
<comment type="caution">
    <text evidence="10">The sequence shown here is derived from an EMBL/GenBank/DDBJ whole genome shotgun (WGS) entry which is preliminary data.</text>
</comment>
<keyword evidence="12" id="KW-1185">Reference proteome</keyword>
<sequence>MVQNGHNALVKMCQLQPNGDGRTRQTVANTRKAATARFSNIHSAPKLSRQKHKEPKLDSEESLPKINPSVGGLCGLENIGNTCFMNSALQCLANITAMTQHFDNLFSDSPDDQTVSYAYAHLIKLMWSGENSSVTPRELKHRVNRSAPIFSDNGQQDSQEFINSLLDALHKELKDDSNESIVTQLFSIKTRSTVTCSHCFMPDPNDQSSNFLPLPLPPSSFMSGKHAKQLTLEYLLDDFFKEADLDGDYYCAMCNQITVAKQKSDLCSPMPQVFVIQLKRFTYNNSNDKIDTFIEFPFNNLDLGRYAIAQPSDDSLYDLIAISNHQGSLSSGHYTATARKVNDKWFSFNDQYFEEISSNINRRQIVTNNAYVLVYSKQRNR</sequence>
<dbReference type="Gene3D" id="3.90.70.10">
    <property type="entry name" value="Cysteine proteinases"/>
    <property type="match status" value="1"/>
</dbReference>
<dbReference type="CDD" id="cd02674">
    <property type="entry name" value="Peptidase_C19R"/>
    <property type="match status" value="1"/>
</dbReference>
<dbReference type="PROSITE" id="PS50235">
    <property type="entry name" value="USP_3"/>
    <property type="match status" value="1"/>
</dbReference>
<evidence type="ECO:0000256" key="4">
    <source>
        <dbReference type="ARBA" id="ARBA00022786"/>
    </source>
</evidence>
<evidence type="ECO:0000313" key="11">
    <source>
        <dbReference type="EMBL" id="CAF3916307.1"/>
    </source>
</evidence>
<evidence type="ECO:0000256" key="8">
    <source>
        <dbReference type="SAM" id="MobiDB-lite"/>
    </source>
</evidence>
<evidence type="ECO:0000313" key="10">
    <source>
        <dbReference type="EMBL" id="CAF1152802.1"/>
    </source>
</evidence>
<dbReference type="EMBL" id="CAJOBC010006945">
    <property type="protein sequence ID" value="CAF3916307.1"/>
    <property type="molecule type" value="Genomic_DNA"/>
</dbReference>
<dbReference type="InterPro" id="IPR038765">
    <property type="entry name" value="Papain-like_cys_pep_sf"/>
</dbReference>
<keyword evidence="6 7" id="KW-0788">Thiol protease</keyword>
<dbReference type="SUPFAM" id="SSF54001">
    <property type="entry name" value="Cysteine proteinases"/>
    <property type="match status" value="1"/>
</dbReference>
<evidence type="ECO:0000259" key="9">
    <source>
        <dbReference type="PROSITE" id="PS50235"/>
    </source>
</evidence>
<organism evidence="10 12">
    <name type="scientific">Didymodactylos carnosus</name>
    <dbReference type="NCBI Taxonomy" id="1234261"/>
    <lineage>
        <taxon>Eukaryota</taxon>
        <taxon>Metazoa</taxon>
        <taxon>Spiralia</taxon>
        <taxon>Gnathifera</taxon>
        <taxon>Rotifera</taxon>
        <taxon>Eurotatoria</taxon>
        <taxon>Bdelloidea</taxon>
        <taxon>Philodinida</taxon>
        <taxon>Philodinidae</taxon>
        <taxon>Didymodactylos</taxon>
    </lineage>
</organism>
<evidence type="ECO:0000256" key="2">
    <source>
        <dbReference type="ARBA" id="ARBA00009085"/>
    </source>
</evidence>
<dbReference type="InterPro" id="IPR018200">
    <property type="entry name" value="USP_CS"/>
</dbReference>
<dbReference type="Proteomes" id="UP000663829">
    <property type="component" value="Unassembled WGS sequence"/>
</dbReference>
<name>A0A814SUR8_9BILA</name>
<keyword evidence="3 7" id="KW-0645">Protease</keyword>
<comment type="similarity">
    <text evidence="2 7">Belongs to the peptidase C19 family.</text>
</comment>
<dbReference type="PROSITE" id="PS00973">
    <property type="entry name" value="USP_2"/>
    <property type="match status" value="1"/>
</dbReference>